<evidence type="ECO:0000259" key="2">
    <source>
        <dbReference type="Pfam" id="PF00857"/>
    </source>
</evidence>
<dbReference type="EMBL" id="BJXR01000028">
    <property type="protein sequence ID" value="GEN08329.1"/>
    <property type="molecule type" value="Genomic_DNA"/>
</dbReference>
<dbReference type="CDD" id="cd00431">
    <property type="entry name" value="cysteine_hydrolases"/>
    <property type="match status" value="1"/>
</dbReference>
<organism evidence="3 6">
    <name type="scientific">Myxococcus fulvus</name>
    <dbReference type="NCBI Taxonomy" id="33"/>
    <lineage>
        <taxon>Bacteria</taxon>
        <taxon>Pseudomonadati</taxon>
        <taxon>Myxococcota</taxon>
        <taxon>Myxococcia</taxon>
        <taxon>Myxococcales</taxon>
        <taxon>Cystobacterineae</taxon>
        <taxon>Myxococcaceae</taxon>
        <taxon>Myxococcus</taxon>
    </lineage>
</organism>
<proteinExistence type="predicted"/>
<evidence type="ECO:0000313" key="6">
    <source>
        <dbReference type="Proteomes" id="UP000321514"/>
    </source>
</evidence>
<sequence>MAKSGARSGGKARATKERRSDTALLIIDVINDLEFPGGEKVLPWALRMVERLGPLARRLRAAGVPVIYVNDNFNHWRSNFRDVYRHCTRKGIRGRPVARALKPEPRDYFVLKPKHSAFFATSLVPLLEHLGTKKLLMAGMATNLCVFFSAHDAHMHEYDITVLSDCCAAESDGDHDLALDQLQRFLGVRVCRADEVKRTRRARRPAHPAKGAGRL</sequence>
<evidence type="ECO:0000313" key="5">
    <source>
        <dbReference type="Proteomes" id="UP000183760"/>
    </source>
</evidence>
<comment type="caution">
    <text evidence="3">The sequence shown here is derived from an EMBL/GenBank/DDBJ whole genome shotgun (WGS) entry which is preliminary data.</text>
</comment>
<evidence type="ECO:0000313" key="4">
    <source>
        <dbReference type="EMBL" id="SEU21231.1"/>
    </source>
</evidence>
<dbReference type="PANTHER" id="PTHR43540">
    <property type="entry name" value="PEROXYUREIDOACRYLATE/UREIDOACRYLATE AMIDOHYDROLASE-RELATED"/>
    <property type="match status" value="1"/>
</dbReference>
<accession>A0A511T2F1</accession>
<gene>
    <name evidence="3" type="primary">yaaI</name>
    <name evidence="3" type="ORF">MFU01_33660</name>
    <name evidence="4" type="ORF">SAMN05443572_106245</name>
</gene>
<dbReference type="InterPro" id="IPR036380">
    <property type="entry name" value="Isochorismatase-like_sf"/>
</dbReference>
<protein>
    <submittedName>
        <fullName evidence="4">Nicotinamidase-related amidase</fullName>
    </submittedName>
    <submittedName>
        <fullName evidence="3">Putative isochorismatase family protein YaaI</fullName>
    </submittedName>
</protein>
<reference evidence="4 5" key="1">
    <citation type="submission" date="2016-10" db="EMBL/GenBank/DDBJ databases">
        <authorList>
            <person name="Varghese N."/>
            <person name="Submissions S."/>
        </authorList>
    </citation>
    <scope>NUCLEOTIDE SEQUENCE [LARGE SCALE GENOMIC DNA]</scope>
    <source>
        <strain evidence="4 5">DSM 16525</strain>
    </source>
</reference>
<dbReference type="EMBL" id="FOIB01000006">
    <property type="protein sequence ID" value="SEU21231.1"/>
    <property type="molecule type" value="Genomic_DNA"/>
</dbReference>
<dbReference type="Pfam" id="PF00857">
    <property type="entry name" value="Isochorismatase"/>
    <property type="match status" value="1"/>
</dbReference>
<evidence type="ECO:0000256" key="1">
    <source>
        <dbReference type="ARBA" id="ARBA00022801"/>
    </source>
</evidence>
<dbReference type="Proteomes" id="UP000321514">
    <property type="component" value="Unassembled WGS sequence"/>
</dbReference>
<keyword evidence="1" id="KW-0378">Hydrolase</keyword>
<name>A0A511T2F1_MYXFU</name>
<dbReference type="InterPro" id="IPR050272">
    <property type="entry name" value="Isochorismatase-like_hydrls"/>
</dbReference>
<dbReference type="Gene3D" id="3.40.50.850">
    <property type="entry name" value="Isochorismatase-like"/>
    <property type="match status" value="1"/>
</dbReference>
<dbReference type="Proteomes" id="UP000183760">
    <property type="component" value="Unassembled WGS sequence"/>
</dbReference>
<dbReference type="InterPro" id="IPR000868">
    <property type="entry name" value="Isochorismatase-like_dom"/>
</dbReference>
<dbReference type="RefSeq" id="WP_074956654.1">
    <property type="nucleotide sequence ID" value="NZ_BJXR01000028.1"/>
</dbReference>
<dbReference type="AlphaFoldDB" id="A0A511T2F1"/>
<dbReference type="GO" id="GO:0016787">
    <property type="term" value="F:hydrolase activity"/>
    <property type="evidence" value="ECO:0007669"/>
    <property type="project" value="UniProtKB-KW"/>
</dbReference>
<dbReference type="STRING" id="1334629.MFUL124B02_30125"/>
<dbReference type="OrthoDB" id="9791276at2"/>
<evidence type="ECO:0000313" key="3">
    <source>
        <dbReference type="EMBL" id="GEN08329.1"/>
    </source>
</evidence>
<feature type="domain" description="Isochorismatase-like" evidence="2">
    <location>
        <begin position="22"/>
        <end position="185"/>
    </location>
</feature>
<dbReference type="SUPFAM" id="SSF52499">
    <property type="entry name" value="Isochorismatase-like hydrolases"/>
    <property type="match status" value="1"/>
</dbReference>
<reference evidence="3 6" key="2">
    <citation type="submission" date="2019-07" db="EMBL/GenBank/DDBJ databases">
        <title>Whole genome shotgun sequence of Myxococcus fulvus NBRC 100333.</title>
        <authorList>
            <person name="Hosoyama A."/>
            <person name="Uohara A."/>
            <person name="Ohji S."/>
            <person name="Ichikawa N."/>
        </authorList>
    </citation>
    <scope>NUCLEOTIDE SEQUENCE [LARGE SCALE GENOMIC DNA]</scope>
    <source>
        <strain evidence="3 6">NBRC 100333</strain>
    </source>
</reference>
<dbReference type="PANTHER" id="PTHR43540:SF6">
    <property type="entry name" value="ISOCHORISMATASE-LIKE DOMAIN-CONTAINING PROTEIN"/>
    <property type="match status" value="1"/>
</dbReference>
<keyword evidence="5" id="KW-1185">Reference proteome</keyword>